<sequence>MGNLDLPLAEYAKALSISLVHTTARDVPTRKVRRLALRCGFVSATHLYVLTTLSFYFAGICAMCGKKVLDTKNYKQTSV</sequence>
<dbReference type="EMBL" id="RJVU01067793">
    <property type="protein sequence ID" value="ROI81812.1"/>
    <property type="molecule type" value="Genomic_DNA"/>
</dbReference>
<dbReference type="OrthoDB" id="147332at2759"/>
<keyword evidence="1" id="KW-0812">Transmembrane</keyword>
<keyword evidence="1" id="KW-1133">Transmembrane helix</keyword>
<evidence type="ECO:0000313" key="2">
    <source>
        <dbReference type="EMBL" id="ROI81812.1"/>
    </source>
</evidence>
<protein>
    <submittedName>
        <fullName evidence="2">Cysteine-rich PDZ-binding protein</fullName>
    </submittedName>
</protein>
<evidence type="ECO:0000256" key="1">
    <source>
        <dbReference type="SAM" id="Phobius"/>
    </source>
</evidence>
<dbReference type="Pfam" id="PF10235">
    <property type="entry name" value="Cript"/>
    <property type="match status" value="1"/>
</dbReference>
<dbReference type="Proteomes" id="UP000281406">
    <property type="component" value="Unassembled WGS sequence"/>
</dbReference>
<keyword evidence="1" id="KW-0472">Membrane</keyword>
<reference evidence="2 3" key="1">
    <citation type="submission" date="2018-10" db="EMBL/GenBank/DDBJ databases">
        <title>Genome assembly for a Yunnan-Guizhou Plateau 3E fish, Anabarilius grahami (Regan), and its evolutionary and genetic applications.</title>
        <authorList>
            <person name="Jiang W."/>
        </authorList>
    </citation>
    <scope>NUCLEOTIDE SEQUENCE [LARGE SCALE GENOMIC DNA]</scope>
    <source>
        <strain evidence="2">AG-KIZ</strain>
        <tissue evidence="2">Muscle</tissue>
    </source>
</reference>
<proteinExistence type="predicted"/>
<organism evidence="2 3">
    <name type="scientific">Anabarilius grahami</name>
    <name type="common">Kanglang fish</name>
    <name type="synonym">Barilius grahami</name>
    <dbReference type="NCBI Taxonomy" id="495550"/>
    <lineage>
        <taxon>Eukaryota</taxon>
        <taxon>Metazoa</taxon>
        <taxon>Chordata</taxon>
        <taxon>Craniata</taxon>
        <taxon>Vertebrata</taxon>
        <taxon>Euteleostomi</taxon>
        <taxon>Actinopterygii</taxon>
        <taxon>Neopterygii</taxon>
        <taxon>Teleostei</taxon>
        <taxon>Ostariophysi</taxon>
        <taxon>Cypriniformes</taxon>
        <taxon>Xenocyprididae</taxon>
        <taxon>Xenocypridinae</taxon>
        <taxon>Xenocypridinae incertae sedis</taxon>
        <taxon>Anabarilius</taxon>
    </lineage>
</organism>
<name>A0A3N0XN62_ANAGA</name>
<dbReference type="AlphaFoldDB" id="A0A3N0XN62"/>
<gene>
    <name evidence="2" type="ORF">DPX16_22047</name>
</gene>
<accession>A0A3N0XN62</accession>
<comment type="caution">
    <text evidence="2">The sequence shown here is derived from an EMBL/GenBank/DDBJ whole genome shotgun (WGS) entry which is preliminary data.</text>
</comment>
<keyword evidence="3" id="KW-1185">Reference proteome</keyword>
<dbReference type="InterPro" id="IPR019367">
    <property type="entry name" value="PDZ-binding_CRIPT"/>
</dbReference>
<evidence type="ECO:0000313" key="3">
    <source>
        <dbReference type="Proteomes" id="UP000281406"/>
    </source>
</evidence>
<feature type="transmembrane region" description="Helical" evidence="1">
    <location>
        <begin position="35"/>
        <end position="58"/>
    </location>
</feature>